<keyword evidence="1" id="KW-0812">Transmembrane</keyword>
<sequence length="125" mass="14426">MDDLKFAYEEILVKKTKKDTQKPEEHFKPGSLWITRAINTGGIIGGSESNIKQLKALKKKNKQFKTALSLTKSKTMGHRKNLSAACIIFFAWIVFFVEFLLRSEFFSLSFSRKLLTTVKNHIRQN</sequence>
<dbReference type="VEuPathDB" id="VectorBase:PHUM580190"/>
<dbReference type="CTD" id="8232230"/>
<dbReference type="AlphaFoldDB" id="E0W1W6"/>
<accession>E0W1W6</accession>
<dbReference type="HOGENOM" id="CLU_1995331_0_0_1"/>
<dbReference type="GeneID" id="8232230"/>
<organism>
    <name type="scientific">Pediculus humanus subsp. corporis</name>
    <name type="common">Body louse</name>
    <dbReference type="NCBI Taxonomy" id="121224"/>
    <lineage>
        <taxon>Eukaryota</taxon>
        <taxon>Metazoa</taxon>
        <taxon>Ecdysozoa</taxon>
        <taxon>Arthropoda</taxon>
        <taxon>Hexapoda</taxon>
        <taxon>Insecta</taxon>
        <taxon>Pterygota</taxon>
        <taxon>Neoptera</taxon>
        <taxon>Paraneoptera</taxon>
        <taxon>Psocodea</taxon>
        <taxon>Troctomorpha</taxon>
        <taxon>Phthiraptera</taxon>
        <taxon>Anoplura</taxon>
        <taxon>Pediculidae</taxon>
        <taxon>Pediculus</taxon>
    </lineage>
</organism>
<keyword evidence="1" id="KW-1133">Transmembrane helix</keyword>
<reference evidence="3" key="3">
    <citation type="submission" date="2021-02" db="UniProtKB">
        <authorList>
            <consortium name="EnsemblMetazoa"/>
        </authorList>
    </citation>
    <scope>IDENTIFICATION</scope>
    <source>
        <strain evidence="3">USDA</strain>
    </source>
</reference>
<keyword evidence="4" id="KW-1185">Reference proteome</keyword>
<dbReference type="EnsemblMetazoa" id="PHUM580190-RA">
    <property type="protein sequence ID" value="PHUM580190-PA"/>
    <property type="gene ID" value="PHUM580190"/>
</dbReference>
<feature type="transmembrane region" description="Helical" evidence="1">
    <location>
        <begin position="82"/>
        <end position="101"/>
    </location>
</feature>
<proteinExistence type="predicted"/>
<dbReference type="InParanoid" id="E0W1W6"/>
<evidence type="ECO:0000313" key="4">
    <source>
        <dbReference type="Proteomes" id="UP000009046"/>
    </source>
</evidence>
<reference evidence="2" key="2">
    <citation type="submission" date="2007-04" db="EMBL/GenBank/DDBJ databases">
        <title>The genome of the human body louse.</title>
        <authorList>
            <consortium name="The Human Body Louse Genome Consortium"/>
            <person name="Kirkness E."/>
            <person name="Walenz B."/>
            <person name="Hass B."/>
            <person name="Bruggner R."/>
            <person name="Strausberg R."/>
        </authorList>
    </citation>
    <scope>NUCLEOTIDE SEQUENCE</scope>
    <source>
        <strain evidence="2">USDA</strain>
    </source>
</reference>
<dbReference type="RefSeq" id="XP_002432298.1">
    <property type="nucleotide sequence ID" value="XM_002432253.1"/>
</dbReference>
<keyword evidence="1" id="KW-0472">Membrane</keyword>
<gene>
    <name evidence="3" type="primary">8232230</name>
    <name evidence="2" type="ORF">Phum_PHUM580190</name>
</gene>
<reference evidence="2" key="1">
    <citation type="submission" date="2007-04" db="EMBL/GenBank/DDBJ databases">
        <title>Annotation of Pediculus humanus corporis strain USDA.</title>
        <authorList>
            <person name="Kirkness E."/>
            <person name="Hannick L."/>
            <person name="Hass B."/>
            <person name="Bruggner R."/>
            <person name="Lawson D."/>
            <person name="Bidwell S."/>
            <person name="Joardar V."/>
            <person name="Caler E."/>
            <person name="Walenz B."/>
            <person name="Inman J."/>
            <person name="Schobel S."/>
            <person name="Galinsky K."/>
            <person name="Amedeo P."/>
            <person name="Strausberg R."/>
        </authorList>
    </citation>
    <scope>NUCLEOTIDE SEQUENCE</scope>
    <source>
        <strain evidence="2">USDA</strain>
    </source>
</reference>
<dbReference type="Proteomes" id="UP000009046">
    <property type="component" value="Unassembled WGS sequence"/>
</dbReference>
<evidence type="ECO:0000313" key="2">
    <source>
        <dbReference type="EMBL" id="EEB19560.1"/>
    </source>
</evidence>
<protein>
    <submittedName>
        <fullName evidence="2 3">Uncharacterized protein</fullName>
    </submittedName>
</protein>
<dbReference type="EMBL" id="DS235873">
    <property type="protein sequence ID" value="EEB19560.1"/>
    <property type="molecule type" value="Genomic_DNA"/>
</dbReference>
<evidence type="ECO:0000256" key="1">
    <source>
        <dbReference type="SAM" id="Phobius"/>
    </source>
</evidence>
<dbReference type="KEGG" id="phu:Phum_PHUM580190"/>
<dbReference type="EMBL" id="AAZO01007059">
    <property type="status" value="NOT_ANNOTATED_CDS"/>
    <property type="molecule type" value="Genomic_DNA"/>
</dbReference>
<name>E0W1W6_PEDHC</name>
<evidence type="ECO:0000313" key="3">
    <source>
        <dbReference type="EnsemblMetazoa" id="PHUM580190-PA"/>
    </source>
</evidence>